<name>A0ABW9LFC9_9MYCO</name>
<dbReference type="Gene3D" id="2.30.110.10">
    <property type="entry name" value="Electron Transport, Fmn-binding Protein, Chain A"/>
    <property type="match status" value="1"/>
</dbReference>
<dbReference type="InterPro" id="IPR052019">
    <property type="entry name" value="F420H2_bilvrd_red/Heme_oxyg"/>
</dbReference>
<accession>A0ABW9LFC9</accession>
<proteinExistence type="predicted"/>
<evidence type="ECO:0000256" key="1">
    <source>
        <dbReference type="ARBA" id="ARBA00023002"/>
    </source>
</evidence>
<evidence type="ECO:0000259" key="2">
    <source>
        <dbReference type="Pfam" id="PF01243"/>
    </source>
</evidence>
<dbReference type="InterPro" id="IPR019965">
    <property type="entry name" value="PPOX_F420-dep_Rv2061_put"/>
</dbReference>
<dbReference type="EMBL" id="JBKBDD010000011">
    <property type="protein sequence ID" value="MFN6546698.1"/>
    <property type="molecule type" value="Genomic_DNA"/>
</dbReference>
<dbReference type="InterPro" id="IPR012349">
    <property type="entry name" value="Split_barrel_FMN-bd"/>
</dbReference>
<organism evidence="3 4">
    <name type="scientific">Mycolicibacterium nivoides</name>
    <dbReference type="NCBI Taxonomy" id="2487344"/>
    <lineage>
        <taxon>Bacteria</taxon>
        <taxon>Bacillati</taxon>
        <taxon>Actinomycetota</taxon>
        <taxon>Actinomycetes</taxon>
        <taxon>Mycobacteriales</taxon>
        <taxon>Mycobacteriaceae</taxon>
        <taxon>Mycolicibacterium</taxon>
    </lineage>
</organism>
<dbReference type="NCBIfam" id="TIGR03666">
    <property type="entry name" value="Rv2061_F420"/>
    <property type="match status" value="1"/>
</dbReference>
<dbReference type="PANTHER" id="PTHR35176">
    <property type="entry name" value="HEME OXYGENASE HI_0854-RELATED"/>
    <property type="match status" value="1"/>
</dbReference>
<dbReference type="Proteomes" id="UP001635816">
    <property type="component" value="Unassembled WGS sequence"/>
</dbReference>
<evidence type="ECO:0000313" key="3">
    <source>
        <dbReference type="EMBL" id="MFN6546698.1"/>
    </source>
</evidence>
<protein>
    <submittedName>
        <fullName evidence="3">PPOX class F420-dependent oxidoreductase</fullName>
    </submittedName>
</protein>
<keyword evidence="1" id="KW-0560">Oxidoreductase</keyword>
<keyword evidence="4" id="KW-1185">Reference proteome</keyword>
<reference evidence="3 4" key="1">
    <citation type="submission" date="2024-12" db="EMBL/GenBank/DDBJ databases">
        <title>The coexistence of Mycolicibacterium septicum and Mycolicibacterium nivoides in clinical samples.</title>
        <authorList>
            <person name="Wang C."/>
            <person name="Feng Y."/>
            <person name="Zong Z."/>
        </authorList>
    </citation>
    <scope>NUCLEOTIDE SEQUENCE [LARGE SCALE GENOMIC DNA]</scope>
    <source>
        <strain evidence="3 4">120309</strain>
    </source>
</reference>
<dbReference type="Pfam" id="PF01243">
    <property type="entry name" value="PNPOx_N"/>
    <property type="match status" value="1"/>
</dbReference>
<evidence type="ECO:0000313" key="4">
    <source>
        <dbReference type="Proteomes" id="UP001635816"/>
    </source>
</evidence>
<dbReference type="SUPFAM" id="SSF50475">
    <property type="entry name" value="FMN-binding split barrel"/>
    <property type="match status" value="1"/>
</dbReference>
<gene>
    <name evidence="3" type="ORF">ACK4CT_26230</name>
</gene>
<dbReference type="RefSeq" id="WP_090431018.1">
    <property type="nucleotide sequence ID" value="NZ_CP034072.1"/>
</dbReference>
<feature type="domain" description="Pyridoxamine 5'-phosphate oxidase N-terminal" evidence="2">
    <location>
        <begin position="10"/>
        <end position="102"/>
    </location>
</feature>
<comment type="caution">
    <text evidence="3">The sequence shown here is derived from an EMBL/GenBank/DDBJ whole genome shotgun (WGS) entry which is preliminary data.</text>
</comment>
<dbReference type="PANTHER" id="PTHR35176:SF11">
    <property type="entry name" value="PYRIDOXAMINE 5'-PHOSPHATE OXIDASE FAMILY PROTEIN"/>
    <property type="match status" value="1"/>
</dbReference>
<sequence>MAPTFEDVYREKYLLLTTFTKDGKPKPTAVWGVPDGDKLLIITDDGSWKTKRINNTPRVTVQKCGVLGAPKGDPVEAVARNLPKSETRRVFSAIIKRYWNHVWYFVPRALLRGGIDKVHSAIEVRAVDAPAAGQEPNRPPNR</sequence>
<dbReference type="GeneID" id="300555304"/>
<dbReference type="InterPro" id="IPR011576">
    <property type="entry name" value="Pyridox_Oxase_N"/>
</dbReference>